<dbReference type="InterPro" id="IPR011050">
    <property type="entry name" value="Pectin_lyase_fold/virulence"/>
</dbReference>
<feature type="transmembrane region" description="Helical" evidence="2">
    <location>
        <begin position="1452"/>
        <end position="1474"/>
    </location>
</feature>
<gene>
    <name evidence="4" type="ORF">BLNAU_7676</name>
</gene>
<evidence type="ECO:0000256" key="1">
    <source>
        <dbReference type="SAM" id="MobiDB-lite"/>
    </source>
</evidence>
<dbReference type="Pfam" id="PF07714">
    <property type="entry name" value="PK_Tyr_Ser-Thr"/>
    <property type="match status" value="1"/>
</dbReference>
<feature type="domain" description="Protein kinase" evidence="3">
    <location>
        <begin position="1471"/>
        <end position="1749"/>
    </location>
</feature>
<dbReference type="InterPro" id="IPR000719">
    <property type="entry name" value="Prot_kinase_dom"/>
</dbReference>
<evidence type="ECO:0000256" key="2">
    <source>
        <dbReference type="SAM" id="Phobius"/>
    </source>
</evidence>
<name>A0ABQ9Y0N2_9EUKA</name>
<dbReference type="Gene3D" id="1.10.510.10">
    <property type="entry name" value="Transferase(Phosphotransferase) domain 1"/>
    <property type="match status" value="1"/>
</dbReference>
<keyword evidence="2" id="KW-0472">Membrane</keyword>
<evidence type="ECO:0000313" key="5">
    <source>
        <dbReference type="Proteomes" id="UP001281761"/>
    </source>
</evidence>
<dbReference type="Proteomes" id="UP001281761">
    <property type="component" value="Unassembled WGS sequence"/>
</dbReference>
<evidence type="ECO:0000313" key="4">
    <source>
        <dbReference type="EMBL" id="KAK2957298.1"/>
    </source>
</evidence>
<accession>A0ABQ9Y0N2</accession>
<keyword evidence="2" id="KW-1133">Transmembrane helix</keyword>
<feature type="region of interest" description="Disordered" evidence="1">
    <location>
        <begin position="1756"/>
        <end position="1775"/>
    </location>
</feature>
<protein>
    <recommendedName>
        <fullName evidence="3">Protein kinase domain-containing protein</fullName>
    </recommendedName>
</protein>
<dbReference type="SUPFAM" id="SSF51126">
    <property type="entry name" value="Pectin lyase-like"/>
    <property type="match status" value="3"/>
</dbReference>
<dbReference type="InterPro" id="IPR001245">
    <property type="entry name" value="Ser-Thr/Tyr_kinase_cat_dom"/>
</dbReference>
<keyword evidence="2" id="KW-0812">Transmembrane</keyword>
<proteinExistence type="predicted"/>
<dbReference type="InterPro" id="IPR011009">
    <property type="entry name" value="Kinase-like_dom_sf"/>
</dbReference>
<dbReference type="PANTHER" id="PTHR31318">
    <property type="entry name" value="EXPRESSED PROTEIN-RELATED"/>
    <property type="match status" value="1"/>
</dbReference>
<comment type="caution">
    <text evidence="4">The sequence shown here is derived from an EMBL/GenBank/DDBJ whole genome shotgun (WGS) entry which is preliminary data.</text>
</comment>
<keyword evidence="5" id="KW-1185">Reference proteome</keyword>
<evidence type="ECO:0000259" key="3">
    <source>
        <dbReference type="PROSITE" id="PS50011"/>
    </source>
</evidence>
<organism evidence="4 5">
    <name type="scientific">Blattamonas nauphoetae</name>
    <dbReference type="NCBI Taxonomy" id="2049346"/>
    <lineage>
        <taxon>Eukaryota</taxon>
        <taxon>Metamonada</taxon>
        <taxon>Preaxostyla</taxon>
        <taxon>Oxymonadida</taxon>
        <taxon>Blattamonas</taxon>
    </lineage>
</organism>
<reference evidence="4 5" key="1">
    <citation type="journal article" date="2022" name="bioRxiv">
        <title>Genomics of Preaxostyla Flagellates Illuminates Evolutionary Transitions and the Path Towards Mitochondrial Loss.</title>
        <authorList>
            <person name="Novak L.V.F."/>
            <person name="Treitli S.C."/>
            <person name="Pyrih J."/>
            <person name="Halakuc P."/>
            <person name="Pipaliya S.V."/>
            <person name="Vacek V."/>
            <person name="Brzon O."/>
            <person name="Soukal P."/>
            <person name="Eme L."/>
            <person name="Dacks J.B."/>
            <person name="Karnkowska A."/>
            <person name="Elias M."/>
            <person name="Hampl V."/>
        </authorList>
    </citation>
    <scope>NUCLEOTIDE SEQUENCE [LARGE SCALE GENOMIC DNA]</scope>
    <source>
        <strain evidence="4">NAU3</strain>
        <tissue evidence="4">Gut</tissue>
    </source>
</reference>
<dbReference type="PROSITE" id="PS50011">
    <property type="entry name" value="PROTEIN_KINASE_DOM"/>
    <property type="match status" value="1"/>
</dbReference>
<dbReference type="EMBL" id="JARBJD010000047">
    <property type="protein sequence ID" value="KAK2957298.1"/>
    <property type="molecule type" value="Genomic_DNA"/>
</dbReference>
<sequence length="1775" mass="191574">MDNTTASFSNLLFHPVTVPSLVVSSHSTCTLSSCIIVHSEASSVIFSDSTVILVKTNFVLENDYPTTSPFVASLDTLNSSKVHFVNNNLSNIVSASPEPVLALNSVQNISIMESSFSNISSVGRRNLFAPQSLGNVSFVNSQFKDSENILSGGLFRKMSATTSFFGLNTTITNCHSNSDTTSHNHSMTRQDLSASHSFLNCTWKNIASPVINGAAIYCVNMGDLLIDQCTFDTISATAAESRGGAIYWEGNSQYAFFVNNTVFKKCACTEHGGALNLNDASTLNMFRCNFTDSTSSRSTAGMYIGRTPEGSAVSNLRFENCAAENIRGGAGAIDNAQINNDFHYSNMFFSECSASYAGAVYYSTTYGTPDITWFSCIFFNNEAFGTLADSLNGSQCSRGNDVYFGNDAEYWNQTLERASSFVNCFSNSNQPRIAIIHGSSGSTQLRTKFTNGTSLSDHLPNPALIVSKRSAGDSDTCGVFYDSPCASLGYAGSQRLSDSTGQVLVEAGLFEENVGFVINSKSAIITSYGNENPLFDLANVQTTFMEITNGFDLTLKYLSFVTASQSVVKHVGTGKLTLQLCCLFGSETGAPANTNIISISGGSLVVSSLMLSALVLGSGRVVDCASGSSVTLDSVFCVGLETTADAPISIRQTAELALSNLHFEDCVGASFSDLMIDDSTLNAVASIPVCTSTSTSPRTPTKDNVQLTRWPALIEVDGIDGADVDFCWESSQKCRTVKNVLTRLGSNFEGKISLKTGTTDKGRMGLASNQQLEVEGESRTDSQFEMESSEQAVVSVPLSASLSLTKLTLVLPPSLSTSPAISSHGTLSFNEITFSLSPSYSSFTKSVVSAESGTVLFSSCVFHGSAQTISPFATLTCPSQFVDVSFSSLRLSASPLIESAGPITIDLCEFLNIHRSIPGPAVLHATISDSVAASVKHTSFTDCRSDDEDRWIELKGNNSDTFSTSNWEATFNLSSPRKGVMVDSPGKVPQTEHNPYSLVYEFHPRTADVVVVSTALSTADHPLCGHVELACHSIVGGVGLSRQRKVEIKGEAVVDTAMNMEGEDLVIFGHKKHGTVVFSGEGQIINNDHEDPDYLTISNVTVGVDASTLPSDSAVFQIDAGSMDVSGCSFTSDKAIGFALIRMDGDNLTLSKVVFAASTTADGRLLAMTKGTLDANEVTLDSLSFSSSPILISHATGELKASHFTNCSITTQSSSNSDSEPDSDPLCRWRTGLLALNDSSLQITSSTFSFLSSGAIFASNSEISIESTTFHDNTPSTSVFASVRHNVWCEGAGQVQIGSLHGGDGSGSEWMWMETDEECRITMNGSTVTAPFFVPTIDTKESKCSQKKEEFTLNVVGSLLVPCALTLNLFEIADSAEDALSSSNVTIPIQCTQTNESFISLQLPLSSISLNTTFEWRASLLFGHHSRETESVLFKISAKMERKAKAAQAMKWIVPVVCSVIGLLILLLVVFLICRRRKQNKTNTQQKLSKQQELNEVDEIEMKVEQIDFGTSGLNNSLVHDDLQARVSEITGDTKVNPNKSEHAKQQQDHLVEAINCDNIVVTTQINNRDTLFNRLHRNQNQFALDRQVLMKKLSRALENIALSDPKSHTLLRFSPHWILFDSMDCVYLQSADTQHEPSRFVADGSLLSKASGGYEEQRWEAPEVAKRKPFIDTGKAAVFSLGLVLWEIETGLVPFGETDAANAQRQLDSGILPSMEKIKDENLALLIERCLILDPSQRATLHDVSDFLWKGGVDGKDQTKEGPVPTNVQKMEKT</sequence>
<dbReference type="SUPFAM" id="SSF56112">
    <property type="entry name" value="Protein kinase-like (PK-like)"/>
    <property type="match status" value="1"/>
</dbReference>